<proteinExistence type="predicted"/>
<dbReference type="GO" id="GO:0005634">
    <property type="term" value="C:nucleus"/>
    <property type="evidence" value="ECO:0007669"/>
    <property type="project" value="TreeGrafter"/>
</dbReference>
<sequence>MSLDEEFNLKWNKHLNTISQLLGEFLKSKRLCDVTLSAEGQTISCHRVMLAACSTYFQGIFDQVNDKSLVVMIKDAKFVDLKSIVDFMYYGEVSVEHDRLNSLLRTAESLKVKGLAFQKKNEERILSESPMPVDVLEPADVPLKRAMPPMNSMAKRQRVSAPAHS</sequence>
<dbReference type="InterPro" id="IPR000210">
    <property type="entry name" value="BTB/POZ_dom"/>
</dbReference>
<dbReference type="PANTHER" id="PTHR23110:SF109">
    <property type="entry name" value="FI07618P-RELATED"/>
    <property type="match status" value="1"/>
</dbReference>
<dbReference type="PROSITE" id="PS50097">
    <property type="entry name" value="BTB"/>
    <property type="match status" value="1"/>
</dbReference>
<evidence type="ECO:0000313" key="2">
    <source>
        <dbReference type="EMBL" id="CAD7237976.1"/>
    </source>
</evidence>
<evidence type="ECO:0000256" key="1">
    <source>
        <dbReference type="ARBA" id="ARBA00023242"/>
    </source>
</evidence>
<dbReference type="AlphaFoldDB" id="A0A7R8WVG9"/>
<dbReference type="PANTHER" id="PTHR23110">
    <property type="entry name" value="BTB DOMAIN TRANSCRIPTION FACTOR"/>
    <property type="match status" value="1"/>
</dbReference>
<dbReference type="GO" id="GO:0006357">
    <property type="term" value="P:regulation of transcription by RNA polymerase II"/>
    <property type="evidence" value="ECO:0007669"/>
    <property type="project" value="TreeGrafter"/>
</dbReference>
<dbReference type="InterPro" id="IPR051095">
    <property type="entry name" value="Dros_DevTransReg"/>
</dbReference>
<keyword evidence="1" id="KW-0539">Nucleus</keyword>
<dbReference type="SMART" id="SM00225">
    <property type="entry name" value="BTB"/>
    <property type="match status" value="1"/>
</dbReference>
<dbReference type="OrthoDB" id="2153609at2759"/>
<dbReference type="InterPro" id="IPR011333">
    <property type="entry name" value="SKP1/BTB/POZ_sf"/>
</dbReference>
<dbReference type="EMBL" id="OB694328">
    <property type="protein sequence ID" value="CAD7237976.1"/>
    <property type="molecule type" value="Genomic_DNA"/>
</dbReference>
<feature type="non-terminal residue" evidence="2">
    <location>
        <position position="1"/>
    </location>
</feature>
<organism evidence="2">
    <name type="scientific">Cyprideis torosa</name>
    <dbReference type="NCBI Taxonomy" id="163714"/>
    <lineage>
        <taxon>Eukaryota</taxon>
        <taxon>Metazoa</taxon>
        <taxon>Ecdysozoa</taxon>
        <taxon>Arthropoda</taxon>
        <taxon>Crustacea</taxon>
        <taxon>Oligostraca</taxon>
        <taxon>Ostracoda</taxon>
        <taxon>Podocopa</taxon>
        <taxon>Podocopida</taxon>
        <taxon>Cytherocopina</taxon>
        <taxon>Cytheroidea</taxon>
        <taxon>Cytherideidae</taxon>
        <taxon>Cyprideis</taxon>
    </lineage>
</organism>
<accession>A0A7R8WVG9</accession>
<protein>
    <submittedName>
        <fullName evidence="2">Uncharacterized protein</fullName>
    </submittedName>
</protein>
<name>A0A7R8WVG9_9CRUS</name>
<dbReference type="Gene3D" id="3.30.710.10">
    <property type="entry name" value="Potassium Channel Kv1.1, Chain A"/>
    <property type="match status" value="1"/>
</dbReference>
<dbReference type="Pfam" id="PF00651">
    <property type="entry name" value="BTB"/>
    <property type="match status" value="1"/>
</dbReference>
<dbReference type="SUPFAM" id="SSF54695">
    <property type="entry name" value="POZ domain"/>
    <property type="match status" value="1"/>
</dbReference>
<dbReference type="CDD" id="cd18315">
    <property type="entry name" value="BTB_POZ_BAB-like"/>
    <property type="match status" value="1"/>
</dbReference>
<reference evidence="2" key="1">
    <citation type="submission" date="2020-11" db="EMBL/GenBank/DDBJ databases">
        <authorList>
            <person name="Tran Van P."/>
        </authorList>
    </citation>
    <scope>NUCLEOTIDE SEQUENCE</scope>
</reference>
<gene>
    <name evidence="2" type="ORF">CTOB1V02_LOCUS15791</name>
</gene>